<evidence type="ECO:0000313" key="2">
    <source>
        <dbReference type="EMBL" id="KIO15550.1"/>
    </source>
</evidence>
<organism evidence="2 3">
    <name type="scientific">Tulasnella calospora MUT 4182</name>
    <dbReference type="NCBI Taxonomy" id="1051891"/>
    <lineage>
        <taxon>Eukaryota</taxon>
        <taxon>Fungi</taxon>
        <taxon>Dikarya</taxon>
        <taxon>Basidiomycota</taxon>
        <taxon>Agaricomycotina</taxon>
        <taxon>Agaricomycetes</taxon>
        <taxon>Cantharellales</taxon>
        <taxon>Tulasnellaceae</taxon>
        <taxon>Tulasnella</taxon>
    </lineage>
</organism>
<dbReference type="Proteomes" id="UP000054248">
    <property type="component" value="Unassembled WGS sequence"/>
</dbReference>
<proteinExistence type="predicted"/>
<dbReference type="OrthoDB" id="3311405at2759"/>
<protein>
    <submittedName>
        <fullName evidence="2">Uncharacterized protein</fullName>
    </submittedName>
</protein>
<sequence>MWLGEQKQRRPSWSTPGIQNPVSASLLPTAPEETPSSPNLVDPEQYSGSQQAPKNPTVPSWISEWESDEARRRYRYSATPEDLAKLAKERVFKWEGLFPDSPEDYKREGKRARARGIQTWVNPTPNAMAEQEAPVRRSASAVNPIREKERAPKRRRPQNVRQP</sequence>
<feature type="compositionally biased region" description="Polar residues" evidence="1">
    <location>
        <begin position="11"/>
        <end position="23"/>
    </location>
</feature>
<dbReference type="AlphaFoldDB" id="A0A0C3PMI7"/>
<evidence type="ECO:0000256" key="1">
    <source>
        <dbReference type="SAM" id="MobiDB-lite"/>
    </source>
</evidence>
<reference evidence="2 3" key="1">
    <citation type="submission" date="2014-04" db="EMBL/GenBank/DDBJ databases">
        <authorList>
            <consortium name="DOE Joint Genome Institute"/>
            <person name="Kuo A."/>
            <person name="Girlanda M."/>
            <person name="Perotto S."/>
            <person name="Kohler A."/>
            <person name="Nagy L.G."/>
            <person name="Floudas D."/>
            <person name="Copeland A."/>
            <person name="Barry K.W."/>
            <person name="Cichocki N."/>
            <person name="Veneault-Fourrey C."/>
            <person name="LaButti K."/>
            <person name="Lindquist E.A."/>
            <person name="Lipzen A."/>
            <person name="Lundell T."/>
            <person name="Morin E."/>
            <person name="Murat C."/>
            <person name="Sun H."/>
            <person name="Tunlid A."/>
            <person name="Henrissat B."/>
            <person name="Grigoriev I.V."/>
            <person name="Hibbett D.S."/>
            <person name="Martin F."/>
            <person name="Nordberg H.P."/>
            <person name="Cantor M.N."/>
            <person name="Hua S.X."/>
        </authorList>
    </citation>
    <scope>NUCLEOTIDE SEQUENCE [LARGE SCALE GENOMIC DNA]</scope>
    <source>
        <strain evidence="2 3">MUT 4182</strain>
    </source>
</reference>
<feature type="compositionally biased region" description="Basic residues" evidence="1">
    <location>
        <begin position="151"/>
        <end position="163"/>
    </location>
</feature>
<reference evidence="3" key="2">
    <citation type="submission" date="2015-01" db="EMBL/GenBank/DDBJ databases">
        <title>Evolutionary Origins and Diversification of the Mycorrhizal Mutualists.</title>
        <authorList>
            <consortium name="DOE Joint Genome Institute"/>
            <consortium name="Mycorrhizal Genomics Consortium"/>
            <person name="Kohler A."/>
            <person name="Kuo A."/>
            <person name="Nagy L.G."/>
            <person name="Floudas D."/>
            <person name="Copeland A."/>
            <person name="Barry K.W."/>
            <person name="Cichocki N."/>
            <person name="Veneault-Fourrey C."/>
            <person name="LaButti K."/>
            <person name="Lindquist E.A."/>
            <person name="Lipzen A."/>
            <person name="Lundell T."/>
            <person name="Morin E."/>
            <person name="Murat C."/>
            <person name="Riley R."/>
            <person name="Ohm R."/>
            <person name="Sun H."/>
            <person name="Tunlid A."/>
            <person name="Henrissat B."/>
            <person name="Grigoriev I.V."/>
            <person name="Hibbett D.S."/>
            <person name="Martin F."/>
        </authorList>
    </citation>
    <scope>NUCLEOTIDE SEQUENCE [LARGE SCALE GENOMIC DNA]</scope>
    <source>
        <strain evidence="3">MUT 4182</strain>
    </source>
</reference>
<accession>A0A0C3PMI7</accession>
<feature type="compositionally biased region" description="Polar residues" evidence="1">
    <location>
        <begin position="46"/>
        <end position="60"/>
    </location>
</feature>
<dbReference type="HOGENOM" id="CLU_1628258_0_0_1"/>
<feature type="region of interest" description="Disordered" evidence="1">
    <location>
        <begin position="1"/>
        <end position="61"/>
    </location>
</feature>
<gene>
    <name evidence="2" type="ORF">M407DRAFT_34856</name>
</gene>
<keyword evidence="3" id="KW-1185">Reference proteome</keyword>
<name>A0A0C3PMI7_9AGAM</name>
<dbReference type="EMBL" id="KN823970">
    <property type="protein sequence ID" value="KIO15550.1"/>
    <property type="molecule type" value="Genomic_DNA"/>
</dbReference>
<evidence type="ECO:0000313" key="3">
    <source>
        <dbReference type="Proteomes" id="UP000054248"/>
    </source>
</evidence>
<feature type="region of interest" description="Disordered" evidence="1">
    <location>
        <begin position="124"/>
        <end position="163"/>
    </location>
</feature>